<gene>
    <name evidence="1" type="ORF">D8674_037783</name>
</gene>
<dbReference type="Proteomes" id="UP000327157">
    <property type="component" value="Unassembled WGS sequence"/>
</dbReference>
<keyword evidence="2" id="KW-1185">Reference proteome</keyword>
<dbReference type="AlphaFoldDB" id="A0A5N5FML3"/>
<sequence>MKSFNKWQCIASDLSNIIDPSSSILYITIHKTTSKPIKANAFISECSTNPCLYIAHLPDQVLAQTPSTYALDPHVLYTQSLTALYSLGCTNPCLHIAHLPHQLLAQTPSTYALVPHVLYTQSLTALYSLRLICLTLVSFATKDAADRSRARLTVKAV</sequence>
<comment type="caution">
    <text evidence="1">The sequence shown here is derived from an EMBL/GenBank/DDBJ whole genome shotgun (WGS) entry which is preliminary data.</text>
</comment>
<reference evidence="1 2" key="1">
    <citation type="submission" date="2019-09" db="EMBL/GenBank/DDBJ databases">
        <authorList>
            <person name="Ou C."/>
        </authorList>
    </citation>
    <scope>NUCLEOTIDE SEQUENCE [LARGE SCALE GENOMIC DNA]</scope>
    <source>
        <strain evidence="1">S2</strain>
        <tissue evidence="1">Leaf</tissue>
    </source>
</reference>
<reference evidence="1 2" key="2">
    <citation type="submission" date="2019-11" db="EMBL/GenBank/DDBJ databases">
        <title>A de novo genome assembly of a pear dwarfing rootstock.</title>
        <authorList>
            <person name="Wang F."/>
            <person name="Wang J."/>
            <person name="Li S."/>
            <person name="Zhang Y."/>
            <person name="Fang M."/>
            <person name="Ma L."/>
            <person name="Zhao Y."/>
            <person name="Jiang S."/>
        </authorList>
    </citation>
    <scope>NUCLEOTIDE SEQUENCE [LARGE SCALE GENOMIC DNA]</scope>
    <source>
        <strain evidence="1">S2</strain>
        <tissue evidence="1">Leaf</tissue>
    </source>
</reference>
<proteinExistence type="predicted"/>
<evidence type="ECO:0000313" key="1">
    <source>
        <dbReference type="EMBL" id="KAB2604356.1"/>
    </source>
</evidence>
<organism evidence="1 2">
    <name type="scientific">Pyrus ussuriensis x Pyrus communis</name>
    <dbReference type="NCBI Taxonomy" id="2448454"/>
    <lineage>
        <taxon>Eukaryota</taxon>
        <taxon>Viridiplantae</taxon>
        <taxon>Streptophyta</taxon>
        <taxon>Embryophyta</taxon>
        <taxon>Tracheophyta</taxon>
        <taxon>Spermatophyta</taxon>
        <taxon>Magnoliopsida</taxon>
        <taxon>eudicotyledons</taxon>
        <taxon>Gunneridae</taxon>
        <taxon>Pentapetalae</taxon>
        <taxon>rosids</taxon>
        <taxon>fabids</taxon>
        <taxon>Rosales</taxon>
        <taxon>Rosaceae</taxon>
        <taxon>Amygdaloideae</taxon>
        <taxon>Maleae</taxon>
        <taxon>Pyrus</taxon>
    </lineage>
</organism>
<accession>A0A5N5FML3</accession>
<protein>
    <submittedName>
        <fullName evidence="1">21 kDa protein</fullName>
    </submittedName>
</protein>
<dbReference type="EMBL" id="SMOL01000628">
    <property type="protein sequence ID" value="KAB2604356.1"/>
    <property type="molecule type" value="Genomic_DNA"/>
</dbReference>
<name>A0A5N5FML3_9ROSA</name>
<evidence type="ECO:0000313" key="2">
    <source>
        <dbReference type="Proteomes" id="UP000327157"/>
    </source>
</evidence>